<reference evidence="1 2" key="1">
    <citation type="journal article" date="2011" name="PLoS Genet.">
        <title>Azospirillum genomes reveal transition of bacteria from aquatic to terrestrial environments.</title>
        <authorList>
            <person name="Wisniewski-Dye F."/>
            <person name="Borziak K."/>
            <person name="Khalsa-Moyers G."/>
            <person name="Alexandre G."/>
            <person name="Sukharnikov L.O."/>
            <person name="Wuichet K."/>
            <person name="Hurst G.B."/>
            <person name="McDonald W.H."/>
            <person name="Robertson J.S."/>
            <person name="Barbe V."/>
            <person name="Calteau A."/>
            <person name="Rouy Z."/>
            <person name="Mangenot S."/>
            <person name="Prigent-Combaret C."/>
            <person name="Normand P."/>
            <person name="Boyer M."/>
            <person name="Siguier P."/>
            <person name="Dessaux Y."/>
            <person name="Elmerich C."/>
            <person name="Condemine G."/>
            <person name="Krishnen G."/>
            <person name="Kennedy I."/>
            <person name="Paterson A.H."/>
            <person name="Gonzalez V."/>
            <person name="Mavingui P."/>
            <person name="Zhulin I.B."/>
        </authorList>
    </citation>
    <scope>NUCLEOTIDE SEQUENCE [LARGE SCALE GENOMIC DNA]</scope>
    <source>
        <strain evidence="1 2">Sp245</strain>
    </source>
</reference>
<name>A0A9P1JS39_9PROT</name>
<dbReference type="EMBL" id="HE577327">
    <property type="protein sequence ID" value="CCC98693.1"/>
    <property type="molecule type" value="Genomic_DNA"/>
</dbReference>
<dbReference type="AlphaFoldDB" id="A0A9P1JS39"/>
<protein>
    <submittedName>
        <fullName evidence="1">Uncharacterized protein</fullName>
    </submittedName>
</protein>
<proteinExistence type="predicted"/>
<dbReference type="Proteomes" id="UP000007319">
    <property type="component" value="Chromosome"/>
</dbReference>
<gene>
    <name evidence="1" type="ORF">AZOBR_150111</name>
</gene>
<accession>A0A9P1JS39</accession>
<evidence type="ECO:0000313" key="2">
    <source>
        <dbReference type="Proteomes" id="UP000007319"/>
    </source>
</evidence>
<keyword evidence="2" id="KW-1185">Reference proteome</keyword>
<dbReference type="KEGG" id="abs:AZOBR_150111"/>
<organism evidence="1 2">
    <name type="scientific">Azospirillum baldaniorum</name>
    <dbReference type="NCBI Taxonomy" id="1064539"/>
    <lineage>
        <taxon>Bacteria</taxon>
        <taxon>Pseudomonadati</taxon>
        <taxon>Pseudomonadota</taxon>
        <taxon>Alphaproteobacteria</taxon>
        <taxon>Rhodospirillales</taxon>
        <taxon>Azospirillaceae</taxon>
        <taxon>Azospirillum</taxon>
    </lineage>
</organism>
<evidence type="ECO:0000313" key="1">
    <source>
        <dbReference type="EMBL" id="CCC98693.1"/>
    </source>
</evidence>
<sequence length="20" mass="2420">MLRKNPEGLTFRIYRTLITP</sequence>